<dbReference type="InterPro" id="IPR025164">
    <property type="entry name" value="Toastrack_DUF4097"/>
</dbReference>
<dbReference type="Proteomes" id="UP000289856">
    <property type="component" value="Chromosome"/>
</dbReference>
<dbReference type="Pfam" id="PF13349">
    <property type="entry name" value="DUF4097"/>
    <property type="match status" value="1"/>
</dbReference>
<accession>A0A3T1D839</accession>
<reference evidence="2 3" key="1">
    <citation type="submission" date="2019-01" db="EMBL/GenBank/DDBJ databases">
        <title>Complete genome sequence of Cohnella hallensis HS21 isolated from Korean fir (Abies koreana) rhizospheric soil.</title>
        <authorList>
            <person name="Jiang L."/>
            <person name="Kang S.W."/>
            <person name="Kim S."/>
            <person name="Jung J."/>
            <person name="Kim C.Y."/>
            <person name="Kim D.H."/>
            <person name="Kim S.W."/>
            <person name="Lee J."/>
        </authorList>
    </citation>
    <scope>NUCLEOTIDE SEQUENCE [LARGE SCALE GENOMIC DNA]</scope>
    <source>
        <strain evidence="2 3">HS21</strain>
    </source>
</reference>
<gene>
    <name evidence="2" type="ORF">KCTCHS21_36370</name>
</gene>
<evidence type="ECO:0000313" key="2">
    <source>
        <dbReference type="EMBL" id="BBI34238.1"/>
    </source>
</evidence>
<dbReference type="KEGG" id="cohn:KCTCHS21_36370"/>
<dbReference type="PANTHER" id="PTHR34094:SF1">
    <property type="entry name" value="PROTEIN FAM185A"/>
    <property type="match status" value="1"/>
</dbReference>
<dbReference type="PANTHER" id="PTHR34094">
    <property type="match status" value="1"/>
</dbReference>
<proteinExistence type="predicted"/>
<sequence length="313" mass="33464">MRNWIIIALILLVVGLVGAGRTMGNEGFFNFGSVEIDQQQAMDATGVKHIVLSFNSLDVTTVKGSTNEIKASLTGKVSKKFLESTKLNISRKADTITVSVDTKNGFTFGLSILDLELRLELPEQQYESITMDNGSGNINVAELAAQTIKIKNSSGNVQLNKLTANKLTLNVSSGSSQVTNVSANSAELDGYSGNITIEKLTAQKLSVKAGSGNVKMIDVDAELVVKAASGNIRAEQQDIKRPMDLSTGSGNVTINTDEKPASVEFNFTAGSGTFRNQWDKNSNDDHKQNIRFGDGSTPVRVHTGSGNFTIGGR</sequence>
<dbReference type="OrthoDB" id="2653282at2"/>
<dbReference type="AlphaFoldDB" id="A0A3T1D839"/>
<feature type="domain" description="DUF4097" evidence="1">
    <location>
        <begin position="47"/>
        <end position="310"/>
    </location>
</feature>
<evidence type="ECO:0000259" key="1">
    <source>
        <dbReference type="Pfam" id="PF13349"/>
    </source>
</evidence>
<dbReference type="EMBL" id="AP019400">
    <property type="protein sequence ID" value="BBI34238.1"/>
    <property type="molecule type" value="Genomic_DNA"/>
</dbReference>
<keyword evidence="3" id="KW-1185">Reference proteome</keyword>
<protein>
    <recommendedName>
        <fullName evidence="1">DUF4097 domain-containing protein</fullName>
    </recommendedName>
</protein>
<evidence type="ECO:0000313" key="3">
    <source>
        <dbReference type="Proteomes" id="UP000289856"/>
    </source>
</evidence>
<name>A0A3T1D839_9BACL</name>
<dbReference type="Gene3D" id="2.160.20.120">
    <property type="match status" value="1"/>
</dbReference>
<dbReference type="RefSeq" id="WP_130611239.1">
    <property type="nucleotide sequence ID" value="NZ_AP019400.1"/>
</dbReference>
<organism evidence="2 3">
    <name type="scientific">Cohnella abietis</name>
    <dbReference type="NCBI Taxonomy" id="2507935"/>
    <lineage>
        <taxon>Bacteria</taxon>
        <taxon>Bacillati</taxon>
        <taxon>Bacillota</taxon>
        <taxon>Bacilli</taxon>
        <taxon>Bacillales</taxon>
        <taxon>Paenibacillaceae</taxon>
        <taxon>Cohnella</taxon>
    </lineage>
</organism>